<sequence>MFDIVNQIENCPPYLLSSQRQALAFTDVIQLCSGFSEKGMHMTFYLFNDCLEVAKRRRSWSDHSSSAKRQHLKVRKHIELLFLSNIRRVIVLKGSADPPDLFCLAIRNNMGDFYYAYQFLEPCSSDEKKNFLKSLNEQIVFISGRANYGIQEYDIDSEGTGGDYELKKALRKAVKYSKFGRQRLSRGWPSSASPDSGFHLQRAVSQMTLSLSGTLRRMSKSNLRLPVTDTVDERPVSFQDSFQNSL</sequence>
<dbReference type="PANTHER" id="PTHR16777">
    <property type="entry name" value="PROTEIN ECT2"/>
    <property type="match status" value="1"/>
</dbReference>
<dbReference type="InterPro" id="IPR026817">
    <property type="entry name" value="Ect2"/>
</dbReference>
<dbReference type="Proteomes" id="UP000270296">
    <property type="component" value="Unassembled WGS sequence"/>
</dbReference>
<dbReference type="OrthoDB" id="10254570at2759"/>
<evidence type="ECO:0000313" key="2">
    <source>
        <dbReference type="EMBL" id="VDP08977.1"/>
    </source>
</evidence>
<dbReference type="GO" id="GO:0005096">
    <property type="term" value="F:GTPase activator activity"/>
    <property type="evidence" value="ECO:0007669"/>
    <property type="project" value="InterPro"/>
</dbReference>
<name>A0A183IQX3_9BILA</name>
<dbReference type="GO" id="GO:0005085">
    <property type="term" value="F:guanyl-nucleotide exchange factor activity"/>
    <property type="evidence" value="ECO:0007669"/>
    <property type="project" value="InterPro"/>
</dbReference>
<reference evidence="2 3" key="2">
    <citation type="submission" date="2018-11" db="EMBL/GenBank/DDBJ databases">
        <authorList>
            <consortium name="Pathogen Informatics"/>
        </authorList>
    </citation>
    <scope>NUCLEOTIDE SEQUENCE [LARGE SCALE GENOMIC DNA]</scope>
</reference>
<evidence type="ECO:0000313" key="4">
    <source>
        <dbReference type="WBParaSite" id="SBAD_0000625501-mRNA-1"/>
    </source>
</evidence>
<dbReference type="EMBL" id="UZAM01009421">
    <property type="protein sequence ID" value="VDP08977.1"/>
    <property type="molecule type" value="Genomic_DNA"/>
</dbReference>
<gene>
    <name evidence="2" type="ORF">SBAD_LOCUS6022</name>
</gene>
<keyword evidence="3" id="KW-1185">Reference proteome</keyword>
<dbReference type="GO" id="GO:0007399">
    <property type="term" value="P:nervous system development"/>
    <property type="evidence" value="ECO:0007669"/>
    <property type="project" value="TreeGrafter"/>
</dbReference>
<dbReference type="PANTHER" id="PTHR16777:SF2">
    <property type="entry name" value="PROTEIN ECT2"/>
    <property type="match status" value="1"/>
</dbReference>
<dbReference type="AlphaFoldDB" id="A0A183IQX3"/>
<proteinExistence type="predicted"/>
<reference evidence="4" key="1">
    <citation type="submission" date="2016-06" db="UniProtKB">
        <authorList>
            <consortium name="WormBaseParasite"/>
        </authorList>
    </citation>
    <scope>IDENTIFICATION</scope>
</reference>
<dbReference type="WBParaSite" id="SBAD_0000625501-mRNA-1">
    <property type="protein sequence ID" value="SBAD_0000625501-mRNA-1"/>
    <property type="gene ID" value="SBAD_0000625501"/>
</dbReference>
<feature type="domain" description="ECT2 PH" evidence="1">
    <location>
        <begin position="17"/>
        <end position="139"/>
    </location>
</feature>
<dbReference type="GO" id="GO:0005938">
    <property type="term" value="C:cell cortex"/>
    <property type="evidence" value="ECO:0007669"/>
    <property type="project" value="TreeGrafter"/>
</dbReference>
<dbReference type="GO" id="GO:2000431">
    <property type="term" value="P:regulation of cytokinesis, actomyosin contractile ring assembly"/>
    <property type="evidence" value="ECO:0007669"/>
    <property type="project" value="InterPro"/>
</dbReference>
<dbReference type="Pfam" id="PF21242">
    <property type="entry name" value="ECT2_PH"/>
    <property type="match status" value="1"/>
</dbReference>
<dbReference type="GO" id="GO:0000281">
    <property type="term" value="P:mitotic cytokinesis"/>
    <property type="evidence" value="ECO:0007669"/>
    <property type="project" value="TreeGrafter"/>
</dbReference>
<dbReference type="InterPro" id="IPR011993">
    <property type="entry name" value="PH-like_dom_sf"/>
</dbReference>
<organism evidence="4">
    <name type="scientific">Soboliphyme baturini</name>
    <dbReference type="NCBI Taxonomy" id="241478"/>
    <lineage>
        <taxon>Eukaryota</taxon>
        <taxon>Metazoa</taxon>
        <taxon>Ecdysozoa</taxon>
        <taxon>Nematoda</taxon>
        <taxon>Enoplea</taxon>
        <taxon>Dorylaimia</taxon>
        <taxon>Dioctophymatida</taxon>
        <taxon>Dioctophymatoidea</taxon>
        <taxon>Soboliphymatidae</taxon>
        <taxon>Soboliphyme</taxon>
    </lineage>
</organism>
<accession>A0A183IQX3</accession>
<evidence type="ECO:0000259" key="1">
    <source>
        <dbReference type="Pfam" id="PF21242"/>
    </source>
</evidence>
<dbReference type="Gene3D" id="2.30.29.30">
    <property type="entry name" value="Pleckstrin-homology domain (PH domain)/Phosphotyrosine-binding domain (PTB)"/>
    <property type="match status" value="1"/>
</dbReference>
<dbReference type="GO" id="GO:0005634">
    <property type="term" value="C:nucleus"/>
    <property type="evidence" value="ECO:0007669"/>
    <property type="project" value="InterPro"/>
</dbReference>
<dbReference type="SUPFAM" id="SSF50729">
    <property type="entry name" value="PH domain-like"/>
    <property type="match status" value="1"/>
</dbReference>
<evidence type="ECO:0000313" key="3">
    <source>
        <dbReference type="Proteomes" id="UP000270296"/>
    </source>
</evidence>
<protein>
    <submittedName>
        <fullName evidence="4">Ras-associating domain-containing protein</fullName>
    </submittedName>
</protein>
<dbReference type="InterPro" id="IPR049395">
    <property type="entry name" value="ECT2_PH"/>
</dbReference>